<keyword evidence="3" id="KW-1185">Reference proteome</keyword>
<name>A0A4Z2HX03_9TELE</name>
<protein>
    <submittedName>
        <fullName evidence="2">Uncharacterized protein</fullName>
    </submittedName>
</protein>
<gene>
    <name evidence="2" type="ORF">EYF80_019412</name>
</gene>
<feature type="compositionally biased region" description="Low complexity" evidence="1">
    <location>
        <begin position="19"/>
        <end position="28"/>
    </location>
</feature>
<dbReference type="AlphaFoldDB" id="A0A4Z2HX03"/>
<evidence type="ECO:0000256" key="1">
    <source>
        <dbReference type="SAM" id="MobiDB-lite"/>
    </source>
</evidence>
<proteinExistence type="predicted"/>
<sequence length="66" mass="7313">METSTIHQADGGREEEWAESQQWAELQQGSGAAASIFTGSEAVRRWGPSQGKRDYITKAMMVQQDP</sequence>
<comment type="caution">
    <text evidence="2">The sequence shown here is derived from an EMBL/GenBank/DDBJ whole genome shotgun (WGS) entry which is preliminary data.</text>
</comment>
<dbReference type="EMBL" id="SRLO01000164">
    <property type="protein sequence ID" value="TNN70386.1"/>
    <property type="molecule type" value="Genomic_DNA"/>
</dbReference>
<reference evidence="2 3" key="1">
    <citation type="submission" date="2019-03" db="EMBL/GenBank/DDBJ databases">
        <title>First draft genome of Liparis tanakae, snailfish: a comprehensive survey of snailfish specific genes.</title>
        <authorList>
            <person name="Kim W."/>
            <person name="Song I."/>
            <person name="Jeong J.-H."/>
            <person name="Kim D."/>
            <person name="Kim S."/>
            <person name="Ryu S."/>
            <person name="Song J.Y."/>
            <person name="Lee S.K."/>
        </authorList>
    </citation>
    <scope>NUCLEOTIDE SEQUENCE [LARGE SCALE GENOMIC DNA]</scope>
    <source>
        <tissue evidence="2">Muscle</tissue>
    </source>
</reference>
<evidence type="ECO:0000313" key="2">
    <source>
        <dbReference type="EMBL" id="TNN70386.1"/>
    </source>
</evidence>
<feature type="region of interest" description="Disordered" evidence="1">
    <location>
        <begin position="1"/>
        <end position="32"/>
    </location>
</feature>
<evidence type="ECO:0000313" key="3">
    <source>
        <dbReference type="Proteomes" id="UP000314294"/>
    </source>
</evidence>
<accession>A0A4Z2HX03</accession>
<dbReference type="Proteomes" id="UP000314294">
    <property type="component" value="Unassembled WGS sequence"/>
</dbReference>
<organism evidence="2 3">
    <name type="scientific">Liparis tanakae</name>
    <name type="common">Tanaka's snailfish</name>
    <dbReference type="NCBI Taxonomy" id="230148"/>
    <lineage>
        <taxon>Eukaryota</taxon>
        <taxon>Metazoa</taxon>
        <taxon>Chordata</taxon>
        <taxon>Craniata</taxon>
        <taxon>Vertebrata</taxon>
        <taxon>Euteleostomi</taxon>
        <taxon>Actinopterygii</taxon>
        <taxon>Neopterygii</taxon>
        <taxon>Teleostei</taxon>
        <taxon>Neoteleostei</taxon>
        <taxon>Acanthomorphata</taxon>
        <taxon>Eupercaria</taxon>
        <taxon>Perciformes</taxon>
        <taxon>Cottioidei</taxon>
        <taxon>Cottales</taxon>
        <taxon>Liparidae</taxon>
        <taxon>Liparis</taxon>
    </lineage>
</organism>